<gene>
    <name evidence="1" type="ORF">ACD_4C00352G0001</name>
</gene>
<accession>K2F593</accession>
<sequence>MQEKIIETKTCKHCQNKFNITDKDLEFYDKVSPIFNSIKFKIPTPNLCPDCRNQRRLSFRNERKLYHKKCDFTWKQIISIYSPDKPIKVYDFEVWYSDKWSAHDYAQEFDFSETFFKQFSTLLNNVPKNSIFRGNNNENSFYNNYAGDLKNCYLTFDSMVSKNVYYSTKTSFSNDCIDCTFVYYSEKCYKSISCSKCFWLFYSLYSNDCRDSYFLFNCNNCSNCYMCSNLNNKQFYFKNISYSEKEYKELVDKEIKKDFDNQYFEWMSGIDFQKLNTIIGSEKCSWAHIMNSSNCIECRDALNMQDSKYCERMQDSADCYDIFSWWDNSSLLYEWIAIWKRSSRVNFSFCTWSECLNVLYSAFLSKSCTNCFWCVWLKNAHYCILNKQYTKEQYEEIVPKIIEHMKKTWEWWEFFPTSISPFWYNETIAQDYYPLEKEQAVKKWFTWSDYEKQNWYNWEFYELLDISQYDENKVTKEIAEKNIKELLNWILKCEVSNKPYRIIKEELEFYKKNSLPIPKRHPDQRHLDRMKLRSLKIIDSEI</sequence>
<organism evidence="1">
    <name type="scientific">uncultured bacterium</name>
    <name type="common">gcode 4</name>
    <dbReference type="NCBI Taxonomy" id="1234023"/>
    <lineage>
        <taxon>Bacteria</taxon>
        <taxon>environmental samples</taxon>
    </lineage>
</organism>
<dbReference type="AlphaFoldDB" id="K2F593"/>
<dbReference type="EMBL" id="AMFJ01000868">
    <property type="protein sequence ID" value="EKE26261.1"/>
    <property type="molecule type" value="Genomic_DNA"/>
</dbReference>
<evidence type="ECO:0000313" key="1">
    <source>
        <dbReference type="EMBL" id="EKE26261.1"/>
    </source>
</evidence>
<reference evidence="1" key="1">
    <citation type="journal article" date="2012" name="Science">
        <title>Fermentation, hydrogen, and sulfur metabolism in multiple uncultivated bacterial phyla.</title>
        <authorList>
            <person name="Wrighton K.C."/>
            <person name="Thomas B.C."/>
            <person name="Sharon I."/>
            <person name="Miller C.S."/>
            <person name="Castelle C.J."/>
            <person name="VerBerkmoes N.C."/>
            <person name="Wilkins M.J."/>
            <person name="Hettich R.L."/>
            <person name="Lipton M.S."/>
            <person name="Williams K.H."/>
            <person name="Long P.E."/>
            <person name="Banfield J.F."/>
        </authorList>
    </citation>
    <scope>NUCLEOTIDE SEQUENCE [LARGE SCALE GENOMIC DNA]</scope>
</reference>
<proteinExistence type="predicted"/>
<protein>
    <submittedName>
        <fullName evidence="1">Uncharacterized protein</fullName>
    </submittedName>
</protein>
<name>K2F593_9BACT</name>
<comment type="caution">
    <text evidence="1">The sequence shown here is derived from an EMBL/GenBank/DDBJ whole genome shotgun (WGS) entry which is preliminary data.</text>
</comment>